<keyword evidence="3" id="KW-1185">Reference proteome</keyword>
<evidence type="ECO:0000259" key="1">
    <source>
        <dbReference type="Pfam" id="PF25225"/>
    </source>
</evidence>
<dbReference type="InterPro" id="IPR057165">
    <property type="entry name" value="DUF7843"/>
</dbReference>
<evidence type="ECO:0000313" key="2">
    <source>
        <dbReference type="EMBL" id="OAD23791.1"/>
    </source>
</evidence>
<feature type="domain" description="DUF7843" evidence="1">
    <location>
        <begin position="20"/>
        <end position="91"/>
    </location>
</feature>
<sequence>MAIPAQASTKILNLAEQLGIASHPTWLKLLHYERNNSVVLTKNFFISSNGRNNPSAELSATINAYFAPWDGNMDEHARCRFPARYFWLSQQLP</sequence>
<name>A0A176S6Q5_9GAMM</name>
<protein>
    <recommendedName>
        <fullName evidence="1">DUF7843 domain-containing protein</fullName>
    </recommendedName>
</protein>
<evidence type="ECO:0000313" key="3">
    <source>
        <dbReference type="Proteomes" id="UP000076962"/>
    </source>
</evidence>
<dbReference type="Proteomes" id="UP000076962">
    <property type="component" value="Unassembled WGS sequence"/>
</dbReference>
<accession>A0A176S6Q5</accession>
<gene>
    <name evidence="2" type="ORF">THIOM_000370</name>
</gene>
<dbReference type="EMBL" id="LUTY01000163">
    <property type="protein sequence ID" value="OAD23791.1"/>
    <property type="molecule type" value="Genomic_DNA"/>
</dbReference>
<reference evidence="2 3" key="1">
    <citation type="submission" date="2016-05" db="EMBL/GenBank/DDBJ databases">
        <title>Single-cell genome of chain-forming Candidatus Thiomargarita nelsonii and comparison to other large sulfur-oxidizing bacteria.</title>
        <authorList>
            <person name="Winkel M."/>
            <person name="Salman V."/>
            <person name="Woyke T."/>
            <person name="Schulz-Vogt H."/>
            <person name="Richter M."/>
            <person name="Flood B."/>
            <person name="Bailey J."/>
            <person name="Amann R."/>
            <person name="Mussmann M."/>
        </authorList>
    </citation>
    <scope>NUCLEOTIDE SEQUENCE [LARGE SCALE GENOMIC DNA]</scope>
    <source>
        <strain evidence="2 3">THI036</strain>
    </source>
</reference>
<dbReference type="Pfam" id="PF25225">
    <property type="entry name" value="DUF7843"/>
    <property type="match status" value="1"/>
</dbReference>
<feature type="non-terminal residue" evidence="2">
    <location>
        <position position="93"/>
    </location>
</feature>
<dbReference type="AlphaFoldDB" id="A0A176S6Q5"/>
<comment type="caution">
    <text evidence="2">The sequence shown here is derived from an EMBL/GenBank/DDBJ whole genome shotgun (WGS) entry which is preliminary data.</text>
</comment>
<proteinExistence type="predicted"/>
<organism evidence="2 3">
    <name type="scientific">Candidatus Thiomargarita nelsonii</name>
    <dbReference type="NCBI Taxonomy" id="1003181"/>
    <lineage>
        <taxon>Bacteria</taxon>
        <taxon>Pseudomonadati</taxon>
        <taxon>Pseudomonadota</taxon>
        <taxon>Gammaproteobacteria</taxon>
        <taxon>Thiotrichales</taxon>
        <taxon>Thiotrichaceae</taxon>
        <taxon>Thiomargarita</taxon>
    </lineage>
</organism>